<comment type="caution">
    <text evidence="1">The sequence shown here is derived from an EMBL/GenBank/DDBJ whole genome shotgun (WGS) entry which is preliminary data.</text>
</comment>
<gene>
    <name evidence="1" type="ORF">DXN04_27635</name>
</gene>
<dbReference type="PANTHER" id="PTHR43883">
    <property type="entry name" value="SLR0207 PROTEIN"/>
    <property type="match status" value="1"/>
</dbReference>
<reference evidence="1 2" key="1">
    <citation type="submission" date="2018-08" db="EMBL/GenBank/DDBJ databases">
        <title>Chitinophaga sp. K20C18050901, a novel bacterium isolated from forest soil.</title>
        <authorList>
            <person name="Wang C."/>
        </authorList>
    </citation>
    <scope>NUCLEOTIDE SEQUENCE [LARGE SCALE GENOMIC DNA]</scope>
    <source>
        <strain evidence="1 2">K20C18050901</strain>
    </source>
</reference>
<evidence type="ECO:0000313" key="2">
    <source>
        <dbReference type="Proteomes" id="UP000261174"/>
    </source>
</evidence>
<accession>A0A3E1NU83</accession>
<dbReference type="RefSeq" id="WP_116856655.1">
    <property type="nucleotide sequence ID" value="NZ_QTJV01000013.1"/>
</dbReference>
<dbReference type="PANTHER" id="PTHR43883:SF1">
    <property type="entry name" value="GLUCONOKINASE"/>
    <property type="match status" value="1"/>
</dbReference>
<name>A0A3E1NU83_9BACT</name>
<dbReference type="SUPFAM" id="SSF56112">
    <property type="entry name" value="Protein kinase-like (PK-like)"/>
    <property type="match status" value="1"/>
</dbReference>
<dbReference type="Proteomes" id="UP000261174">
    <property type="component" value="Unassembled WGS sequence"/>
</dbReference>
<dbReference type="EMBL" id="QTJV01000013">
    <property type="protein sequence ID" value="RFM31499.1"/>
    <property type="molecule type" value="Genomic_DNA"/>
</dbReference>
<evidence type="ECO:0000313" key="1">
    <source>
        <dbReference type="EMBL" id="RFM31499.1"/>
    </source>
</evidence>
<organism evidence="1 2">
    <name type="scientific">Chitinophaga silvisoli</name>
    <dbReference type="NCBI Taxonomy" id="2291814"/>
    <lineage>
        <taxon>Bacteria</taxon>
        <taxon>Pseudomonadati</taxon>
        <taxon>Bacteroidota</taxon>
        <taxon>Chitinophagia</taxon>
        <taxon>Chitinophagales</taxon>
        <taxon>Chitinophagaceae</taxon>
        <taxon>Chitinophaga</taxon>
    </lineage>
</organism>
<keyword evidence="2" id="KW-1185">Reference proteome</keyword>
<dbReference type="AlphaFoldDB" id="A0A3E1NU83"/>
<evidence type="ECO:0008006" key="3">
    <source>
        <dbReference type="Google" id="ProtNLM"/>
    </source>
</evidence>
<sequence length="335" mass="39114">MTKDGINQLLTDISIYLQEPPELIETHISWVIMTGAYAYKIKKPVHYSFLDFSTIEQRKYYCEQEVILNKRLTDNIYINVQAVRIDNDHYCIGEGNGDAVDYAVKMVRIGGNLQMDVLLKNNQVTTEHIMKLAGKMANFHKYTVRIYDIDPQDLQKQFNDIGSEVSFLRGHLSHADFAIIEDSMQASDHFLKKNYPLLLQRVQSGLYRDCHGDLHTRNIFLLPDPQPFDCIEFNDSFRQIDILNEIAFLCMDLDAAGRQDLSDKFISCYNEKFPVIQNTEEQKLFIYYKSYRANVRAKVNSLRASTTDNERTKNENLLQTVKYLRLMENYLRQTI</sequence>
<dbReference type="InterPro" id="IPR052732">
    <property type="entry name" value="Cell-binding_unc_protein"/>
</dbReference>
<dbReference type="InterPro" id="IPR011009">
    <property type="entry name" value="Kinase-like_dom_sf"/>
</dbReference>
<protein>
    <recommendedName>
        <fullName evidence="3">Aminoglycoside phosphotransferase domain-containing protein</fullName>
    </recommendedName>
</protein>
<proteinExistence type="predicted"/>
<dbReference type="OrthoDB" id="9810277at2"/>